<sequence length="162" mass="18526">MSSTDMAVLLLVIALIFLIVNTLDNPLIMIGTRLIEGTRVKVGPFIHVLERDGDRLFVIEPEQTLLYNTAGLIYYYFEGGASRRFCPVGEQAIVRIGLTDIGLINENGIYNVSCTNTSSWDLYEHFKNDSFEWKLPTFYEKTSIIDIINELIRYGYVRIGYQ</sequence>
<dbReference type="EMBL" id="MF974563">
    <property type="protein sequence ID" value="AUF82041.1"/>
    <property type="molecule type" value="Genomic_DNA"/>
</dbReference>
<dbReference type="Pfam" id="PF04798">
    <property type="entry name" value="Baculo_19"/>
    <property type="match status" value="1"/>
</dbReference>
<dbReference type="InterPro" id="IPR006883">
    <property type="entry name" value="AcMNPV_PIF-4"/>
</dbReference>
<reference evidence="1" key="1">
    <citation type="journal article" date="2017" name="Int. J. Mol. Sci.">
        <title>Genome Analysis and Genetic Stability of the Cryptophlebia leucotreta Granulovirus (CrleGV-SA) after 15 Years of Commercial Use as a Biopesticide.</title>
        <authorList>
            <person name="van der Merwe M."/>
            <person name="Jukes M.D."/>
            <person name="Rabalski L."/>
            <person name="Knox C."/>
            <person name="Opoku-Debrah J.K."/>
            <person name="Moore S.D."/>
            <person name="Krejmer-Rabalska M."/>
            <person name="Szewczyk B."/>
            <person name="Hill M.P."/>
        </authorList>
    </citation>
    <scope>NUCLEOTIDE SEQUENCE</scope>
    <source>
        <strain evidence="1">CrleGV-SA</strain>
    </source>
</reference>
<name>A0A2H4ZKE6_GVCL</name>
<organism evidence="1">
    <name type="scientific">Cryptophlebia leucotreta granulosis virus</name>
    <name type="common">ClGV</name>
    <name type="synonym">Cryptophlebia leucotreta granulovirus</name>
    <dbReference type="NCBI Taxonomy" id="35254"/>
    <lineage>
        <taxon>Viruses</taxon>
        <taxon>Viruses incertae sedis</taxon>
        <taxon>Naldaviricetes</taxon>
        <taxon>Lefavirales</taxon>
        <taxon>Baculoviridae</taxon>
        <taxon>Betabaculovirus</taxon>
        <taxon>Betabaculovirus cryleucotretae</taxon>
    </lineage>
</organism>
<accession>A0A2H4ZKE6</accession>
<evidence type="ECO:0000313" key="1">
    <source>
        <dbReference type="EMBL" id="AUF82041.1"/>
    </source>
</evidence>
<protein>
    <submittedName>
        <fullName evidence="1">Per os infectivity factor-4</fullName>
    </submittedName>
</protein>
<organismHost>
    <name type="scientific">Tortricidae</name>
    <dbReference type="NCBI Taxonomy" id="7139"/>
</organismHost>
<proteinExistence type="predicted"/>